<organism evidence="1 2">
    <name type="scientific">Vanrija albida</name>
    <dbReference type="NCBI Taxonomy" id="181172"/>
    <lineage>
        <taxon>Eukaryota</taxon>
        <taxon>Fungi</taxon>
        <taxon>Dikarya</taxon>
        <taxon>Basidiomycota</taxon>
        <taxon>Agaricomycotina</taxon>
        <taxon>Tremellomycetes</taxon>
        <taxon>Trichosporonales</taxon>
        <taxon>Trichosporonaceae</taxon>
        <taxon>Vanrija</taxon>
    </lineage>
</organism>
<sequence>MLPLDAYPHLLDAVLSHAAWSTLPALRATSHTTAAFANAVLYSHVVVTLHGDTLALLDPFRLARIPGLRFDPAHAECARTLARLKAHTHTFDFVAPGADLDALPRTQHAREVVRLAEGRRIRSAEPITYLLDSPHEVVLHHSVDFAPRGAREFHNGRPFNRLVLRLDISEAHTRAFSQSLPSELVNNLQAAITNIGYMFRPRELVLLITQGSGTPWRLWKEWQGEVVGRPSRPLDCLLTSALTPIVGHVTTFAGLEGIDPRILSMDPWETEDTEARLAALRTALARTKTYSRALFQASENPNRLSPAQVDFNVVSLDAYRRGSGLDEYEWRLMMTKPGVKLQFPATWKVRRVSS</sequence>
<reference evidence="1 2" key="1">
    <citation type="submission" date="2023-08" db="EMBL/GenBank/DDBJ databases">
        <title>Annotated Genome Sequence of Vanrija albida AlHP1.</title>
        <authorList>
            <person name="Herzog R."/>
        </authorList>
    </citation>
    <scope>NUCLEOTIDE SEQUENCE [LARGE SCALE GENOMIC DNA]</scope>
    <source>
        <strain evidence="1 2">AlHP1</strain>
    </source>
</reference>
<evidence type="ECO:0000313" key="1">
    <source>
        <dbReference type="EMBL" id="KAL1405582.1"/>
    </source>
</evidence>
<comment type="caution">
    <text evidence="1">The sequence shown here is derived from an EMBL/GenBank/DDBJ whole genome shotgun (WGS) entry which is preliminary data.</text>
</comment>
<evidence type="ECO:0000313" key="2">
    <source>
        <dbReference type="Proteomes" id="UP001565368"/>
    </source>
</evidence>
<gene>
    <name evidence="1" type="ORF">Q8F55_009221</name>
</gene>
<keyword evidence="2" id="KW-1185">Reference proteome</keyword>
<dbReference type="EMBL" id="JBBXJM010000007">
    <property type="protein sequence ID" value="KAL1405582.1"/>
    <property type="molecule type" value="Genomic_DNA"/>
</dbReference>
<name>A0ABR3PT12_9TREE</name>
<dbReference type="Proteomes" id="UP001565368">
    <property type="component" value="Unassembled WGS sequence"/>
</dbReference>
<dbReference type="RefSeq" id="XP_069205526.1">
    <property type="nucleotide sequence ID" value="XM_069357589.1"/>
</dbReference>
<protein>
    <submittedName>
        <fullName evidence="1">Uncharacterized protein</fullName>
    </submittedName>
</protein>
<accession>A0ABR3PT12</accession>
<proteinExistence type="predicted"/>
<dbReference type="GeneID" id="95990264"/>